<sequence length="111" mass="13082">MHDLIPSFLPDFNYRQAIIYVLIFLGLYLLSLIIPGVGALVKHISHAITKYIIHPLFKYVFEAVVILLLKLFWWYIKYMLFAIRVYLFHLTTSHKQIYPELKGKELGAIDE</sequence>
<dbReference type="AlphaFoldDB" id="A0A2I7N6I7"/>
<organism evidence="2 3">
    <name type="scientific">Aquella oligotrophica</name>
    <dbReference type="NCBI Taxonomy" id="2067065"/>
    <lineage>
        <taxon>Bacteria</taxon>
        <taxon>Pseudomonadati</taxon>
        <taxon>Pseudomonadota</taxon>
        <taxon>Betaproteobacteria</taxon>
        <taxon>Neisseriales</taxon>
        <taxon>Neisseriaceae</taxon>
        <taxon>Aquella</taxon>
    </lineage>
</organism>
<accession>A0A2I7N6I7</accession>
<keyword evidence="1" id="KW-0472">Membrane</keyword>
<reference evidence="3" key="1">
    <citation type="submission" date="2017-11" db="EMBL/GenBank/DDBJ databases">
        <authorList>
            <person name="Chan K.G."/>
            <person name="Lee L.S."/>
        </authorList>
    </citation>
    <scope>NUCLEOTIDE SEQUENCE [LARGE SCALE GENOMIC DNA]</scope>
    <source>
        <strain evidence="3">DSM 100970</strain>
    </source>
</reference>
<dbReference type="KEGG" id="nba:CUN60_06980"/>
<protein>
    <submittedName>
        <fullName evidence="2">Uncharacterized protein</fullName>
    </submittedName>
</protein>
<keyword evidence="1" id="KW-1133">Transmembrane helix</keyword>
<feature type="transmembrane region" description="Helical" evidence="1">
    <location>
        <begin position="17"/>
        <end position="44"/>
    </location>
</feature>
<keyword evidence="3" id="KW-1185">Reference proteome</keyword>
<evidence type="ECO:0000313" key="2">
    <source>
        <dbReference type="EMBL" id="AUR52052.1"/>
    </source>
</evidence>
<proteinExistence type="predicted"/>
<dbReference type="Proteomes" id="UP000236655">
    <property type="component" value="Chromosome"/>
</dbReference>
<feature type="transmembrane region" description="Helical" evidence="1">
    <location>
        <begin position="56"/>
        <end position="76"/>
    </location>
</feature>
<gene>
    <name evidence="2" type="ORF">CUN60_06980</name>
</gene>
<dbReference type="EMBL" id="CP024847">
    <property type="protein sequence ID" value="AUR52052.1"/>
    <property type="molecule type" value="Genomic_DNA"/>
</dbReference>
<evidence type="ECO:0000313" key="3">
    <source>
        <dbReference type="Proteomes" id="UP000236655"/>
    </source>
</evidence>
<name>A0A2I7N6I7_9NEIS</name>
<evidence type="ECO:0000256" key="1">
    <source>
        <dbReference type="SAM" id="Phobius"/>
    </source>
</evidence>
<keyword evidence="1" id="KW-0812">Transmembrane</keyword>
<dbReference type="RefSeq" id="WP_102951348.1">
    <property type="nucleotide sequence ID" value="NZ_CP024847.1"/>
</dbReference>